<evidence type="ECO:0000313" key="3">
    <source>
        <dbReference type="Proteomes" id="UP000521943"/>
    </source>
</evidence>
<dbReference type="Proteomes" id="UP000521943">
    <property type="component" value="Unassembled WGS sequence"/>
</dbReference>
<sequence length="201" mass="23131">MMDRNTIADIIRGNRVGIDDNTLNHEVHHLFLWEADGAGIMRELERRGREIDGEGGERFGRRMTRGICVELVVLESYEPYYERDFTEGDELISRAEGLDFLTTRDLIDELKDRLSKRDYEDQLERRVSGPPYDTVEKCRDILDRNAHIEVLENLVYTLETCRKLIQQRTGVLPPVNWTVRPRTPSPPPPAAGKAGKVGGRR</sequence>
<dbReference type="EMBL" id="JACGCI010000198">
    <property type="protein sequence ID" value="KAF6742138.1"/>
    <property type="molecule type" value="Genomic_DNA"/>
</dbReference>
<feature type="region of interest" description="Disordered" evidence="1">
    <location>
        <begin position="176"/>
        <end position="201"/>
    </location>
</feature>
<name>A0A8H6H833_9AGAR</name>
<dbReference type="AlphaFoldDB" id="A0A8H6H833"/>
<comment type="caution">
    <text evidence="2">The sequence shown here is derived from an EMBL/GenBank/DDBJ whole genome shotgun (WGS) entry which is preliminary data.</text>
</comment>
<organism evidence="2 3">
    <name type="scientific">Ephemerocybe angulata</name>
    <dbReference type="NCBI Taxonomy" id="980116"/>
    <lineage>
        <taxon>Eukaryota</taxon>
        <taxon>Fungi</taxon>
        <taxon>Dikarya</taxon>
        <taxon>Basidiomycota</taxon>
        <taxon>Agaricomycotina</taxon>
        <taxon>Agaricomycetes</taxon>
        <taxon>Agaricomycetidae</taxon>
        <taxon>Agaricales</taxon>
        <taxon>Agaricineae</taxon>
        <taxon>Psathyrellaceae</taxon>
        <taxon>Ephemerocybe</taxon>
    </lineage>
</organism>
<evidence type="ECO:0000256" key="1">
    <source>
        <dbReference type="SAM" id="MobiDB-lite"/>
    </source>
</evidence>
<proteinExistence type="predicted"/>
<gene>
    <name evidence="2" type="ORF">DFP72DRAFT_1082471</name>
</gene>
<protein>
    <submittedName>
        <fullName evidence="2">Uncharacterized protein</fullName>
    </submittedName>
</protein>
<accession>A0A8H6H833</accession>
<keyword evidence="3" id="KW-1185">Reference proteome</keyword>
<reference evidence="2 3" key="1">
    <citation type="submission" date="2020-07" db="EMBL/GenBank/DDBJ databases">
        <title>Comparative genomics of pyrophilous fungi reveals a link between fire events and developmental genes.</title>
        <authorList>
            <consortium name="DOE Joint Genome Institute"/>
            <person name="Steindorff A.S."/>
            <person name="Carver A."/>
            <person name="Calhoun S."/>
            <person name="Stillman K."/>
            <person name="Liu H."/>
            <person name="Lipzen A."/>
            <person name="Pangilinan J."/>
            <person name="Labutti K."/>
            <person name="Bruns T.D."/>
            <person name="Grigoriev I.V."/>
        </authorList>
    </citation>
    <scope>NUCLEOTIDE SEQUENCE [LARGE SCALE GENOMIC DNA]</scope>
    <source>
        <strain evidence="2 3">CBS 144469</strain>
    </source>
</reference>
<evidence type="ECO:0000313" key="2">
    <source>
        <dbReference type="EMBL" id="KAF6742138.1"/>
    </source>
</evidence>